<feature type="domain" description="Ferric oxidoreductase" evidence="8">
    <location>
        <begin position="54"/>
        <end position="167"/>
    </location>
</feature>
<evidence type="ECO:0000256" key="1">
    <source>
        <dbReference type="ARBA" id="ARBA00004141"/>
    </source>
</evidence>
<keyword evidence="2 7" id="KW-0813">Transport</keyword>
<keyword evidence="10" id="KW-1185">Reference proteome</keyword>
<dbReference type="HAMAP" id="MF_01207">
    <property type="entry name" value="MsrQ"/>
    <property type="match status" value="1"/>
</dbReference>
<keyword evidence="7" id="KW-0249">Electron transport</keyword>
<evidence type="ECO:0000256" key="7">
    <source>
        <dbReference type="HAMAP-Rule" id="MF_01207"/>
    </source>
</evidence>
<comment type="caution">
    <text evidence="9">The sequence shown here is derived from an EMBL/GenBank/DDBJ whole genome shotgun (WGS) entry which is preliminary data.</text>
</comment>
<dbReference type="PANTHER" id="PTHR36964">
    <property type="entry name" value="PROTEIN-METHIONINE-SULFOXIDE REDUCTASE HEME-BINDING SUBUNIT MSRQ"/>
    <property type="match status" value="1"/>
</dbReference>
<evidence type="ECO:0000313" key="9">
    <source>
        <dbReference type="EMBL" id="MEO1766608.1"/>
    </source>
</evidence>
<dbReference type="Proteomes" id="UP001482231">
    <property type="component" value="Unassembled WGS sequence"/>
</dbReference>
<dbReference type="EMBL" id="JBAJEX010000003">
    <property type="protein sequence ID" value="MEO1766608.1"/>
    <property type="molecule type" value="Genomic_DNA"/>
</dbReference>
<feature type="transmembrane region" description="Helical" evidence="7">
    <location>
        <begin position="125"/>
        <end position="146"/>
    </location>
</feature>
<comment type="cofactor">
    <cofactor evidence="7">
        <name>FMN</name>
        <dbReference type="ChEBI" id="CHEBI:58210"/>
    </cofactor>
    <text evidence="7">Binds 1 FMN per subunit.</text>
</comment>
<keyword evidence="7" id="KW-0285">Flavoprotein</keyword>
<comment type="caution">
    <text evidence="7">Lacks conserved residue(s) required for the propagation of feature annotation.</text>
</comment>
<gene>
    <name evidence="7" type="primary">msrQ</name>
    <name evidence="9" type="ORF">V6E02_05230</name>
</gene>
<keyword evidence="7" id="KW-1003">Cell membrane</keyword>
<feature type="transmembrane region" description="Helical" evidence="7">
    <location>
        <begin position="86"/>
        <end position="105"/>
    </location>
</feature>
<evidence type="ECO:0000256" key="5">
    <source>
        <dbReference type="ARBA" id="ARBA00023004"/>
    </source>
</evidence>
<evidence type="ECO:0000259" key="8">
    <source>
        <dbReference type="Pfam" id="PF01794"/>
    </source>
</evidence>
<dbReference type="InterPro" id="IPR013130">
    <property type="entry name" value="Fe3_Rdtase_TM_dom"/>
</dbReference>
<comment type="cofactor">
    <cofactor evidence="7">
        <name>heme b</name>
        <dbReference type="ChEBI" id="CHEBI:60344"/>
    </cofactor>
    <text evidence="7">Binds 1 heme b (iron(II)-protoporphyrin IX) group per subunit.</text>
</comment>
<name>A0ABV0EGI9_9BURK</name>
<protein>
    <recommendedName>
        <fullName evidence="7">Protein-methionine-sulfoxide reductase heme-binding subunit MsrQ</fullName>
    </recommendedName>
    <alternativeName>
        <fullName evidence="7">Flavocytochrome MsrQ</fullName>
    </alternativeName>
</protein>
<keyword evidence="7" id="KW-0479">Metal-binding</keyword>
<feature type="transmembrane region" description="Helical" evidence="7">
    <location>
        <begin position="158"/>
        <end position="176"/>
    </location>
</feature>
<dbReference type="RefSeq" id="WP_347307718.1">
    <property type="nucleotide sequence ID" value="NZ_JBAJEX010000003.1"/>
</dbReference>
<sequence>MGRASRTESVRRPRLAWLKPFLFLFALLPLARLVWLARGQGLGANPVEYVTHSTGTWALVWLLATLAVTPLRWLSGRNELVRLRRMLGLFAFFYASLHLLTYLWWDQFFDWNEIARDVIKRPFITAGASAYLLMLPLALTSTQAMMRQLGRHWQRLHRLVYGVGIAAVLHYFWLVKKDLSQPLLYGAILSLLLAARVMHWLRSK</sequence>
<proteinExistence type="inferred from homology"/>
<feature type="transmembrane region" description="Helical" evidence="7">
    <location>
        <begin position="55"/>
        <end position="74"/>
    </location>
</feature>
<dbReference type="Pfam" id="PF01794">
    <property type="entry name" value="Ferric_reduct"/>
    <property type="match status" value="1"/>
</dbReference>
<accession>A0ABV0EGI9</accession>
<comment type="similarity">
    <text evidence="7">Belongs to the MsrQ family.</text>
</comment>
<evidence type="ECO:0000256" key="3">
    <source>
        <dbReference type="ARBA" id="ARBA00022692"/>
    </source>
</evidence>
<evidence type="ECO:0000313" key="10">
    <source>
        <dbReference type="Proteomes" id="UP001482231"/>
    </source>
</evidence>
<organism evidence="9 10">
    <name type="scientific">Thiobacter aerophilum</name>
    <dbReference type="NCBI Taxonomy" id="3121275"/>
    <lineage>
        <taxon>Bacteria</taxon>
        <taxon>Pseudomonadati</taxon>
        <taxon>Pseudomonadota</taxon>
        <taxon>Betaproteobacteria</taxon>
        <taxon>Burkholderiales</taxon>
        <taxon>Thiobacteraceae</taxon>
        <taxon>Thiobacter</taxon>
    </lineage>
</organism>
<comment type="subcellular location">
    <subcellularLocation>
        <location evidence="7">Cell membrane</location>
        <topology evidence="7">Multi-pass membrane protein</topology>
    </subcellularLocation>
    <subcellularLocation>
        <location evidence="1">Membrane</location>
        <topology evidence="1">Multi-pass membrane protein</topology>
    </subcellularLocation>
</comment>
<evidence type="ECO:0000256" key="2">
    <source>
        <dbReference type="ARBA" id="ARBA00022448"/>
    </source>
</evidence>
<comment type="function">
    <text evidence="7">Part of the MsrPQ system that repairs oxidized periplasmic proteins containing methionine sulfoxide residues (Met-O), using respiratory chain electrons. Thus protects these proteins from oxidative-stress damage caused by reactive species of oxygen and chlorine generated by the host defense mechanisms. MsrPQ is essential for the maintenance of envelope integrity under bleach stress, rescuing a wide series of structurally unrelated periplasmic proteins from methionine oxidation. MsrQ provides electrons for reduction to the reductase catalytic subunit MsrP, using the quinone pool of the respiratory chain.</text>
</comment>
<evidence type="ECO:0000256" key="4">
    <source>
        <dbReference type="ARBA" id="ARBA00022989"/>
    </source>
</evidence>
<keyword evidence="7" id="KW-0288">FMN</keyword>
<keyword evidence="5 7" id="KW-0408">Iron</keyword>
<feature type="transmembrane region" description="Helical" evidence="7">
    <location>
        <begin position="182"/>
        <end position="201"/>
    </location>
</feature>
<reference evidence="9 10" key="1">
    <citation type="submission" date="2024-02" db="EMBL/GenBank/DDBJ databases">
        <title>New thermophilic sulfur-oxidizing bacteria from a hot springs of the Uzon caldera (Kamchatka, Russia).</title>
        <authorList>
            <person name="Dukat A.M."/>
            <person name="Elcheninov A.G."/>
            <person name="Frolov E.N."/>
        </authorList>
    </citation>
    <scope>NUCLEOTIDE SEQUENCE [LARGE SCALE GENOMIC DNA]</scope>
    <source>
        <strain evidence="9 10">AK1</strain>
    </source>
</reference>
<keyword evidence="4 7" id="KW-1133">Transmembrane helix</keyword>
<keyword evidence="7" id="KW-0349">Heme</keyword>
<evidence type="ECO:0000256" key="6">
    <source>
        <dbReference type="ARBA" id="ARBA00023136"/>
    </source>
</evidence>
<keyword evidence="6 7" id="KW-0472">Membrane</keyword>
<dbReference type="InterPro" id="IPR022837">
    <property type="entry name" value="MsrQ-like"/>
</dbReference>
<dbReference type="PANTHER" id="PTHR36964:SF1">
    <property type="entry name" value="PROTEIN-METHIONINE-SULFOXIDE REDUCTASE HEME-BINDING SUBUNIT MSRQ"/>
    <property type="match status" value="1"/>
</dbReference>
<keyword evidence="3 7" id="KW-0812">Transmembrane</keyword>
<comment type="subunit">
    <text evidence="7">Heterodimer of a catalytic subunit (MsrP) and a heme-binding subunit (MsrQ).</text>
</comment>